<dbReference type="AlphaFoldDB" id="A0A6N9HH42"/>
<sequence>MNRLFIAAGLVLLAGHAAAQVQVDVRLVAPDALQVSYTLPTHCAGLSFLKNGRGAGKIRARWQPLAECGVAGGDKLARGAGSCPVLSFRVPATSDKVAGYPGSFPTGTALYAHMSNYAVGEECGAVQYSYSGPGSIATKLAWRHGSAVVDADAPALLFPTRQASSGRERDYFDPALNAGTVAQIRQRVNGTEAALRKAMPKAHYRRPIIAATLAREPGGPNIGGSAGDVMHFALFNWPETAAQEDAQQLDKLVTHEMAHRFQIRDAVDDYADARLIHEGGGEFLRWMVSLQMGWLTPEQAGKQLDDALATCLVAGDGRAWRDLTAADIGANRLEYACGLPVYVYALAARQGKGSAIGRIDDFYKALRAGRKPGFAQAMECGAKPCQPGILPAVLDEQAPMGEQWAAVFRTTGLAQAGAPSQAQLDGMGYRALTKVVQDDCAGHSSMTPAMSQGRLLVDALAACKTVRANIEVLRVEGWPVFGSLQTMPAMIAACAARQSIELGLKDGSTLALPCRRQPSLTQVYKADMGKVMRALGCPARAELAYRA</sequence>
<keyword evidence="1" id="KW-0732">Signal</keyword>
<gene>
    <name evidence="2" type="ORF">GTP41_10850</name>
</gene>
<dbReference type="Proteomes" id="UP000448575">
    <property type="component" value="Unassembled WGS sequence"/>
</dbReference>
<reference evidence="2 3" key="1">
    <citation type="submission" date="2019-12" db="EMBL/GenBank/DDBJ databases">
        <title>Novel species isolated from a subtropical stream in China.</title>
        <authorList>
            <person name="Lu H."/>
        </authorList>
    </citation>
    <scope>NUCLEOTIDE SEQUENCE [LARGE SCALE GENOMIC DNA]</scope>
    <source>
        <strain evidence="2 3">DS3</strain>
    </source>
</reference>
<evidence type="ECO:0000313" key="3">
    <source>
        <dbReference type="Proteomes" id="UP000448575"/>
    </source>
</evidence>
<organism evidence="2 3">
    <name type="scientific">Pseudoduganella guangdongensis</name>
    <dbReference type="NCBI Taxonomy" id="2692179"/>
    <lineage>
        <taxon>Bacteria</taxon>
        <taxon>Pseudomonadati</taxon>
        <taxon>Pseudomonadota</taxon>
        <taxon>Betaproteobacteria</taxon>
        <taxon>Burkholderiales</taxon>
        <taxon>Oxalobacteraceae</taxon>
        <taxon>Telluria group</taxon>
        <taxon>Pseudoduganella</taxon>
    </lineage>
</organism>
<feature type="signal peptide" evidence="1">
    <location>
        <begin position="1"/>
        <end position="19"/>
    </location>
</feature>
<protein>
    <recommendedName>
        <fullName evidence="4">Peptidase M61 catalytic domain-containing protein</fullName>
    </recommendedName>
</protein>
<accession>A0A6N9HH42</accession>
<dbReference type="EMBL" id="WWCJ01000007">
    <property type="protein sequence ID" value="MYN02597.1"/>
    <property type="molecule type" value="Genomic_DNA"/>
</dbReference>
<feature type="chain" id="PRO_5027084133" description="Peptidase M61 catalytic domain-containing protein" evidence="1">
    <location>
        <begin position="20"/>
        <end position="547"/>
    </location>
</feature>
<keyword evidence="3" id="KW-1185">Reference proteome</keyword>
<evidence type="ECO:0008006" key="4">
    <source>
        <dbReference type="Google" id="ProtNLM"/>
    </source>
</evidence>
<comment type="caution">
    <text evidence="2">The sequence shown here is derived from an EMBL/GenBank/DDBJ whole genome shotgun (WGS) entry which is preliminary data.</text>
</comment>
<proteinExistence type="predicted"/>
<name>A0A6N9HH42_9BURK</name>
<dbReference type="RefSeq" id="WP_161025606.1">
    <property type="nucleotide sequence ID" value="NZ_WWCJ01000007.1"/>
</dbReference>
<evidence type="ECO:0000256" key="1">
    <source>
        <dbReference type="SAM" id="SignalP"/>
    </source>
</evidence>
<evidence type="ECO:0000313" key="2">
    <source>
        <dbReference type="EMBL" id="MYN02597.1"/>
    </source>
</evidence>